<gene>
    <name evidence="3" type="ORF">PGLA2088_LOCUS51508</name>
</gene>
<accession>A0A813M115</accession>
<dbReference type="SMART" id="SM00271">
    <property type="entry name" value="DnaJ"/>
    <property type="match status" value="1"/>
</dbReference>
<feature type="region of interest" description="Disordered" evidence="1">
    <location>
        <begin position="277"/>
        <end position="306"/>
    </location>
</feature>
<dbReference type="EMBL" id="CAJNNW010037663">
    <property type="protein sequence ID" value="CAE8743655.1"/>
    <property type="molecule type" value="Genomic_DNA"/>
</dbReference>
<feature type="region of interest" description="Disordered" evidence="1">
    <location>
        <begin position="126"/>
        <end position="147"/>
    </location>
</feature>
<reference evidence="3" key="1">
    <citation type="submission" date="2021-02" db="EMBL/GenBank/DDBJ databases">
        <authorList>
            <person name="Dougan E. K."/>
            <person name="Rhodes N."/>
            <person name="Thang M."/>
            <person name="Chan C."/>
        </authorList>
    </citation>
    <scope>NUCLEOTIDE SEQUENCE</scope>
</reference>
<protein>
    <recommendedName>
        <fullName evidence="2">J domain-containing protein</fullName>
    </recommendedName>
</protein>
<evidence type="ECO:0000259" key="2">
    <source>
        <dbReference type="PROSITE" id="PS50076"/>
    </source>
</evidence>
<evidence type="ECO:0000313" key="3">
    <source>
        <dbReference type="EMBL" id="CAE8743655.1"/>
    </source>
</evidence>
<sequence length="603" mass="67482">MLRSARRARLRGAWRRPAVLQQLRCAQLKLSAFGQSPCAQLRRASAFGQSGFEARESLYERLGVTPEASLSEIKQGFYRKAKDCHPDLHGQDAALVERFRDLADAYDVLSDAEARQKYDATGIDQRETVDQEKRWKPGDGWSMDEMEGNQNKARWGQVLRDREVLQQAREEYLQELRRDLKEACESALTGDFSGIFGFIQRHPGTTAAGLLLALPVLAAVRSPTLFLLTLQRLALVEALATKLIISVMLPWLAFANSSIPDRIWKARVASARRAVQRREAQKQEASGTESEGKPTENAKNSGEDPIIMSDPVLKEVLAVSAANRNGLSDATSLVPNVIYLDDSTSMVQYWTIPEASQAFSFGSKYRWEETCLQQGRKELIELASYLEGTPTRVVKFGGVSVVEECWDAKGRYYSWNRTLKMLRTLLLESSSFQNQSDLPALLKAWDGSSQGTYMWKMIETDVLGTYHPGPPIRVHLITDGLDTHSPGEFRGIQGMDVLKASLREKGYRIQWNIILLLFGAHGFSGLTARRYKELCESSGGVFQVISDGYSNSGSDEDLRLFLDSHDVEQARQQMRDLLLAARTGSGDEIHLPLLSPAIKKQSE</sequence>
<dbReference type="PROSITE" id="PS50076">
    <property type="entry name" value="DNAJ_2"/>
    <property type="match status" value="1"/>
</dbReference>
<feature type="domain" description="J" evidence="2">
    <location>
        <begin position="57"/>
        <end position="122"/>
    </location>
</feature>
<organism evidence="3 4">
    <name type="scientific">Polarella glacialis</name>
    <name type="common">Dinoflagellate</name>
    <dbReference type="NCBI Taxonomy" id="89957"/>
    <lineage>
        <taxon>Eukaryota</taxon>
        <taxon>Sar</taxon>
        <taxon>Alveolata</taxon>
        <taxon>Dinophyceae</taxon>
        <taxon>Suessiales</taxon>
        <taxon>Suessiaceae</taxon>
        <taxon>Polarella</taxon>
    </lineage>
</organism>
<dbReference type="InterPro" id="IPR018253">
    <property type="entry name" value="DnaJ_domain_CS"/>
</dbReference>
<name>A0A813M115_POLGL</name>
<dbReference type="PROSITE" id="PS00636">
    <property type="entry name" value="DNAJ_1"/>
    <property type="match status" value="1"/>
</dbReference>
<feature type="compositionally biased region" description="Basic and acidic residues" evidence="1">
    <location>
        <begin position="126"/>
        <end position="137"/>
    </location>
</feature>
<proteinExistence type="predicted"/>
<dbReference type="InterPro" id="IPR052763">
    <property type="entry name" value="DnaJ_C4"/>
</dbReference>
<evidence type="ECO:0000256" key="1">
    <source>
        <dbReference type="SAM" id="MobiDB-lite"/>
    </source>
</evidence>
<evidence type="ECO:0000313" key="4">
    <source>
        <dbReference type="Proteomes" id="UP000626109"/>
    </source>
</evidence>
<dbReference type="AlphaFoldDB" id="A0A813M115"/>
<dbReference type="PANTHER" id="PTHR44825:SF1">
    <property type="entry name" value="DNAJ HOMOLOG SUBFAMILY C MEMBER 4"/>
    <property type="match status" value="1"/>
</dbReference>
<dbReference type="PRINTS" id="PR00625">
    <property type="entry name" value="JDOMAIN"/>
</dbReference>
<dbReference type="CDD" id="cd06257">
    <property type="entry name" value="DnaJ"/>
    <property type="match status" value="1"/>
</dbReference>
<dbReference type="Gene3D" id="1.10.287.110">
    <property type="entry name" value="DnaJ domain"/>
    <property type="match status" value="1"/>
</dbReference>
<dbReference type="Proteomes" id="UP000626109">
    <property type="component" value="Unassembled WGS sequence"/>
</dbReference>
<dbReference type="PANTHER" id="PTHR44825">
    <property type="match status" value="1"/>
</dbReference>
<dbReference type="Pfam" id="PF00226">
    <property type="entry name" value="DnaJ"/>
    <property type="match status" value="1"/>
</dbReference>
<dbReference type="InterPro" id="IPR036869">
    <property type="entry name" value="J_dom_sf"/>
</dbReference>
<comment type="caution">
    <text evidence="3">The sequence shown here is derived from an EMBL/GenBank/DDBJ whole genome shotgun (WGS) entry which is preliminary data.</text>
</comment>
<dbReference type="InterPro" id="IPR001623">
    <property type="entry name" value="DnaJ_domain"/>
</dbReference>
<dbReference type="SUPFAM" id="SSF46565">
    <property type="entry name" value="Chaperone J-domain"/>
    <property type="match status" value="1"/>
</dbReference>